<evidence type="ECO:0000313" key="7">
    <source>
        <dbReference type="EMBL" id="CAH3196383.1"/>
    </source>
</evidence>
<accession>A0ABN8SZM2</accession>
<dbReference type="Pfam" id="PF13927">
    <property type="entry name" value="Ig_3"/>
    <property type="match status" value="2"/>
</dbReference>
<dbReference type="SMART" id="SM00408">
    <property type="entry name" value="IGc2"/>
    <property type="match status" value="2"/>
</dbReference>
<feature type="domain" description="Ig-like" evidence="6">
    <location>
        <begin position="153"/>
        <end position="236"/>
    </location>
</feature>
<dbReference type="PANTHER" id="PTHR12231:SF253">
    <property type="entry name" value="DPR-INTERACTING PROTEIN ETA, ISOFORM B-RELATED"/>
    <property type="match status" value="1"/>
</dbReference>
<dbReference type="EMBL" id="CALNXI010004742">
    <property type="protein sequence ID" value="CAH3196383.1"/>
    <property type="molecule type" value="Genomic_DNA"/>
</dbReference>
<dbReference type="Gene3D" id="2.60.40.10">
    <property type="entry name" value="Immunoglobulins"/>
    <property type="match status" value="2"/>
</dbReference>
<evidence type="ECO:0000256" key="5">
    <source>
        <dbReference type="SAM" id="SignalP"/>
    </source>
</evidence>
<dbReference type="InterPro" id="IPR003598">
    <property type="entry name" value="Ig_sub2"/>
</dbReference>
<evidence type="ECO:0000256" key="4">
    <source>
        <dbReference type="ARBA" id="ARBA00023319"/>
    </source>
</evidence>
<dbReference type="InterPro" id="IPR013783">
    <property type="entry name" value="Ig-like_fold"/>
</dbReference>
<gene>
    <name evidence="7" type="ORF">PEVE_00032523</name>
</gene>
<keyword evidence="4" id="KW-0393">Immunoglobulin domain</keyword>
<comment type="caution">
    <text evidence="7">The sequence shown here is derived from an EMBL/GenBank/DDBJ whole genome shotgun (WGS) entry which is preliminary data.</text>
</comment>
<evidence type="ECO:0000256" key="1">
    <source>
        <dbReference type="ARBA" id="ARBA00022729"/>
    </source>
</evidence>
<evidence type="ECO:0000256" key="2">
    <source>
        <dbReference type="ARBA" id="ARBA00022737"/>
    </source>
</evidence>
<keyword evidence="2" id="KW-0677">Repeat</keyword>
<evidence type="ECO:0000313" key="8">
    <source>
        <dbReference type="Proteomes" id="UP001159427"/>
    </source>
</evidence>
<dbReference type="InterPro" id="IPR003599">
    <property type="entry name" value="Ig_sub"/>
</dbReference>
<feature type="signal peptide" evidence="5">
    <location>
        <begin position="1"/>
        <end position="26"/>
    </location>
</feature>
<evidence type="ECO:0000256" key="3">
    <source>
        <dbReference type="ARBA" id="ARBA00023157"/>
    </source>
</evidence>
<keyword evidence="3" id="KW-1015">Disulfide bond</keyword>
<dbReference type="PROSITE" id="PS50835">
    <property type="entry name" value="IG_LIKE"/>
    <property type="match status" value="2"/>
</dbReference>
<dbReference type="Proteomes" id="UP001159427">
    <property type="component" value="Unassembled WGS sequence"/>
</dbReference>
<keyword evidence="1 5" id="KW-0732">Signal</keyword>
<reference evidence="7 8" key="1">
    <citation type="submission" date="2022-05" db="EMBL/GenBank/DDBJ databases">
        <authorList>
            <consortium name="Genoscope - CEA"/>
            <person name="William W."/>
        </authorList>
    </citation>
    <scope>NUCLEOTIDE SEQUENCE [LARGE SCALE GENOMIC DNA]</scope>
</reference>
<feature type="chain" id="PRO_5046336739" description="Ig-like domain-containing protein" evidence="5">
    <location>
        <begin position="27"/>
        <end position="333"/>
    </location>
</feature>
<dbReference type="SUPFAM" id="SSF48726">
    <property type="entry name" value="Immunoglobulin"/>
    <property type="match status" value="2"/>
</dbReference>
<evidence type="ECO:0000259" key="6">
    <source>
        <dbReference type="PROSITE" id="PS50835"/>
    </source>
</evidence>
<proteinExistence type="predicted"/>
<dbReference type="SMART" id="SM00409">
    <property type="entry name" value="IG"/>
    <property type="match status" value="2"/>
</dbReference>
<protein>
    <recommendedName>
        <fullName evidence="6">Ig-like domain-containing protein</fullName>
    </recommendedName>
</protein>
<dbReference type="InterPro" id="IPR036179">
    <property type="entry name" value="Ig-like_dom_sf"/>
</dbReference>
<name>A0ABN8SZM2_9CNID</name>
<keyword evidence="8" id="KW-1185">Reference proteome</keyword>
<sequence>MSSNMHLLYFNFVVLLSVCGLRCVDCKPTLIPLSGSKVYVLDGSNYYALTWSYNTDGRTIKEVQLKYSGTGSVDTTVAGKTPTGQLQVNPGSGYSASRISYFGSLSANAGQITFGISNIAQSDNRIFKCDLSFDSFDPPDIQSSIELVVVVAPKITLKSQRTVTVDEGNVITLLCVATGNPKPSITWTNGTLVKQQTSITNYTISSAAKQDAGTYTCTARVAVPLPNVQPDSYQVTVIVRYKPQINFLTSNRTVNDGTNVSFSCRADAVPSPTTYNWFKNGVIIPSGSSGDLVNSGQELTVTKVKKGSAGRYSCSSRNDVGTGEERSTFLTVN</sequence>
<dbReference type="PANTHER" id="PTHR12231">
    <property type="entry name" value="CTX-RELATED TYPE I TRANSMEMBRANE PROTEIN"/>
    <property type="match status" value="1"/>
</dbReference>
<dbReference type="InterPro" id="IPR051170">
    <property type="entry name" value="Neural/epithelial_adhesion"/>
</dbReference>
<organism evidence="7 8">
    <name type="scientific">Porites evermanni</name>
    <dbReference type="NCBI Taxonomy" id="104178"/>
    <lineage>
        <taxon>Eukaryota</taxon>
        <taxon>Metazoa</taxon>
        <taxon>Cnidaria</taxon>
        <taxon>Anthozoa</taxon>
        <taxon>Hexacorallia</taxon>
        <taxon>Scleractinia</taxon>
        <taxon>Fungiina</taxon>
        <taxon>Poritidae</taxon>
        <taxon>Porites</taxon>
    </lineage>
</organism>
<feature type="non-terminal residue" evidence="7">
    <location>
        <position position="333"/>
    </location>
</feature>
<dbReference type="InterPro" id="IPR007110">
    <property type="entry name" value="Ig-like_dom"/>
</dbReference>
<feature type="domain" description="Ig-like" evidence="6">
    <location>
        <begin position="243"/>
        <end position="331"/>
    </location>
</feature>